<evidence type="ECO:0000313" key="7">
    <source>
        <dbReference type="EMBL" id="TVO66437.1"/>
    </source>
</evidence>
<name>A0A557RMP6_9GAMM</name>
<comment type="subcellular location">
    <subcellularLocation>
        <location evidence="1">Cell membrane</location>
        <topology evidence="1">Multi-pass membrane protein</topology>
    </subcellularLocation>
</comment>
<dbReference type="GO" id="GO:0015171">
    <property type="term" value="F:amino acid transmembrane transporter activity"/>
    <property type="evidence" value="ECO:0007669"/>
    <property type="project" value="TreeGrafter"/>
</dbReference>
<keyword evidence="5 6" id="KW-0472">Membrane</keyword>
<protein>
    <submittedName>
        <fullName evidence="7">Amino acid transporter</fullName>
    </submittedName>
</protein>
<gene>
    <name evidence="7" type="ORF">FPL11_01770</name>
</gene>
<keyword evidence="2" id="KW-1003">Cell membrane</keyword>
<keyword evidence="4 6" id="KW-1133">Transmembrane helix</keyword>
<dbReference type="AlphaFoldDB" id="A0A557RMP6"/>
<feature type="transmembrane region" description="Helical" evidence="6">
    <location>
        <begin position="71"/>
        <end position="92"/>
    </location>
</feature>
<sequence>MITVFATGLAVGLGLIVAIGAQNAFVLRQGLLGRHVFAVCLTCAASDAILITAGVTSFGQITAWLPWLEPAMRAAGALFLTVYGARSLLAALRSTGGLQPEAGAVAGRGNASTLAGTLLACLAITWLNPHVYLDTVVMLGTVASQYEDGRWAFASGAVSGSFLFFFALGYGARRLQPLFARPLAWRLMEASIGVVMWLIAAHLVLRG</sequence>
<dbReference type="Pfam" id="PF01810">
    <property type="entry name" value="LysE"/>
    <property type="match status" value="1"/>
</dbReference>
<accession>A0A557RMP6</accession>
<evidence type="ECO:0000256" key="6">
    <source>
        <dbReference type="SAM" id="Phobius"/>
    </source>
</evidence>
<proteinExistence type="predicted"/>
<evidence type="ECO:0000256" key="1">
    <source>
        <dbReference type="ARBA" id="ARBA00004651"/>
    </source>
</evidence>
<keyword evidence="8" id="KW-1185">Reference proteome</keyword>
<evidence type="ECO:0000256" key="5">
    <source>
        <dbReference type="ARBA" id="ARBA00023136"/>
    </source>
</evidence>
<dbReference type="GO" id="GO:0005886">
    <property type="term" value="C:plasma membrane"/>
    <property type="evidence" value="ECO:0007669"/>
    <property type="project" value="UniProtKB-SubCell"/>
</dbReference>
<comment type="caution">
    <text evidence="7">The sequence shown here is derived from an EMBL/GenBank/DDBJ whole genome shotgun (WGS) entry which is preliminary data.</text>
</comment>
<reference evidence="7 8" key="1">
    <citation type="submission" date="2019-07" db="EMBL/GenBank/DDBJ databases">
        <title>Reclasification of Spiribacter aquaticus.</title>
        <authorList>
            <person name="Leon M.J."/>
            <person name="Sanchez-Porro C."/>
            <person name="Ventosa A."/>
        </authorList>
    </citation>
    <scope>NUCLEOTIDE SEQUENCE [LARGE SCALE GENOMIC DNA]</scope>
    <source>
        <strain evidence="7 8">SP30</strain>
    </source>
</reference>
<dbReference type="InterPro" id="IPR001123">
    <property type="entry name" value="LeuE-type"/>
</dbReference>
<keyword evidence="3 6" id="KW-0812">Transmembrane</keyword>
<dbReference type="PANTHER" id="PTHR30086:SF20">
    <property type="entry name" value="ARGININE EXPORTER PROTEIN ARGO-RELATED"/>
    <property type="match status" value="1"/>
</dbReference>
<feature type="transmembrane region" description="Helical" evidence="6">
    <location>
        <begin position="6"/>
        <end position="27"/>
    </location>
</feature>
<evidence type="ECO:0000313" key="8">
    <source>
        <dbReference type="Proteomes" id="UP000316688"/>
    </source>
</evidence>
<dbReference type="PANTHER" id="PTHR30086">
    <property type="entry name" value="ARGININE EXPORTER PROTEIN ARGO"/>
    <property type="match status" value="1"/>
</dbReference>
<dbReference type="Proteomes" id="UP000316688">
    <property type="component" value="Unassembled WGS sequence"/>
</dbReference>
<feature type="transmembrane region" description="Helical" evidence="6">
    <location>
        <begin position="113"/>
        <end position="131"/>
    </location>
</feature>
<feature type="transmembrane region" description="Helical" evidence="6">
    <location>
        <begin position="151"/>
        <end position="171"/>
    </location>
</feature>
<evidence type="ECO:0000256" key="2">
    <source>
        <dbReference type="ARBA" id="ARBA00022475"/>
    </source>
</evidence>
<dbReference type="EMBL" id="VMKP01000001">
    <property type="protein sequence ID" value="TVO66437.1"/>
    <property type="molecule type" value="Genomic_DNA"/>
</dbReference>
<evidence type="ECO:0000256" key="3">
    <source>
        <dbReference type="ARBA" id="ARBA00022692"/>
    </source>
</evidence>
<organism evidence="7 8">
    <name type="scientific">Spiribacter aquaticus</name>
    <dbReference type="NCBI Taxonomy" id="1935996"/>
    <lineage>
        <taxon>Bacteria</taxon>
        <taxon>Pseudomonadati</taxon>
        <taxon>Pseudomonadota</taxon>
        <taxon>Gammaproteobacteria</taxon>
        <taxon>Chromatiales</taxon>
        <taxon>Ectothiorhodospiraceae</taxon>
        <taxon>Spiribacter</taxon>
    </lineage>
</organism>
<feature type="transmembrane region" description="Helical" evidence="6">
    <location>
        <begin position="183"/>
        <end position="205"/>
    </location>
</feature>
<evidence type="ECO:0000256" key="4">
    <source>
        <dbReference type="ARBA" id="ARBA00022989"/>
    </source>
</evidence>
<feature type="transmembrane region" description="Helical" evidence="6">
    <location>
        <begin position="36"/>
        <end position="59"/>
    </location>
</feature>